<dbReference type="Proteomes" id="UP000184170">
    <property type="component" value="Unassembled WGS sequence"/>
</dbReference>
<feature type="region of interest" description="Disordered" evidence="1">
    <location>
        <begin position="1"/>
        <end position="33"/>
    </location>
</feature>
<dbReference type="AlphaFoldDB" id="A0A1M5A6M0"/>
<dbReference type="EMBL" id="FQVA01000001">
    <property type="protein sequence ID" value="SHF25794.1"/>
    <property type="molecule type" value="Genomic_DNA"/>
</dbReference>
<evidence type="ECO:0000256" key="1">
    <source>
        <dbReference type="SAM" id="MobiDB-lite"/>
    </source>
</evidence>
<name>A0A1M5A6M0_9GAMM</name>
<accession>A0A1M5A6M0</accession>
<protein>
    <recommendedName>
        <fullName evidence="4">DUF4198 domain-containing protein</fullName>
    </recommendedName>
</protein>
<organism evidence="2 3">
    <name type="scientific">Microbulbifer donghaiensis</name>
    <dbReference type="NCBI Taxonomy" id="494016"/>
    <lineage>
        <taxon>Bacteria</taxon>
        <taxon>Pseudomonadati</taxon>
        <taxon>Pseudomonadota</taxon>
        <taxon>Gammaproteobacteria</taxon>
        <taxon>Cellvibrionales</taxon>
        <taxon>Microbulbiferaceae</taxon>
        <taxon>Microbulbifer</taxon>
    </lineage>
</organism>
<sequence length="294" mass="31924">MHRPNKRHYENNPGESCKHRYLPGTAGGPVSPDSIKERALRPITRFFTLLLLLITPLPLLAKDIPTDIVVRAKAKDAKFIGTSIGGAMVRIREADSGRILAEGLTRGSTGNTEIIMEKPHSRYGSITEGAAKFEATLDISEPVFLTVEVVAPYIKKQARVLAQTQTWLVPGKPIAGDGVVVEIPGMVVDLLSPQTHFYATADKGPFEIRANVVMMCGCPLTDGGLWDGSQLEVAAIVKKDGQAFKTLPLKMQETMNTFSTKLETSAPGVYEILVYAYDPKTGNTGVDRGSFIVK</sequence>
<evidence type="ECO:0000313" key="2">
    <source>
        <dbReference type="EMBL" id="SHF25794.1"/>
    </source>
</evidence>
<evidence type="ECO:0000313" key="3">
    <source>
        <dbReference type="Proteomes" id="UP000184170"/>
    </source>
</evidence>
<keyword evidence="3" id="KW-1185">Reference proteome</keyword>
<evidence type="ECO:0008006" key="4">
    <source>
        <dbReference type="Google" id="ProtNLM"/>
    </source>
</evidence>
<dbReference type="STRING" id="494016.SAMN04487965_1762"/>
<gene>
    <name evidence="2" type="ORF">SAMN04487965_1762</name>
</gene>
<reference evidence="3" key="1">
    <citation type="submission" date="2016-11" db="EMBL/GenBank/DDBJ databases">
        <authorList>
            <person name="Varghese N."/>
            <person name="Submissions S."/>
        </authorList>
    </citation>
    <scope>NUCLEOTIDE SEQUENCE [LARGE SCALE GENOMIC DNA]</scope>
    <source>
        <strain evidence="3">CGMCC 1.7063</strain>
    </source>
</reference>
<proteinExistence type="predicted"/>